<dbReference type="EMBL" id="OZ023709">
    <property type="protein sequence ID" value="CAK9881639.1"/>
    <property type="molecule type" value="Genomic_DNA"/>
</dbReference>
<accession>A0ABP1BYU5</accession>
<feature type="region of interest" description="Disordered" evidence="1">
    <location>
        <begin position="249"/>
        <end position="273"/>
    </location>
</feature>
<proteinExistence type="predicted"/>
<evidence type="ECO:0000313" key="2">
    <source>
        <dbReference type="EMBL" id="CAK9881639.1"/>
    </source>
</evidence>
<organism evidence="2 3">
    <name type="scientific">Sphagnum jensenii</name>
    <dbReference type="NCBI Taxonomy" id="128206"/>
    <lineage>
        <taxon>Eukaryota</taxon>
        <taxon>Viridiplantae</taxon>
        <taxon>Streptophyta</taxon>
        <taxon>Embryophyta</taxon>
        <taxon>Bryophyta</taxon>
        <taxon>Sphagnophytina</taxon>
        <taxon>Sphagnopsida</taxon>
        <taxon>Sphagnales</taxon>
        <taxon>Sphagnaceae</taxon>
        <taxon>Sphagnum</taxon>
    </lineage>
</organism>
<name>A0ABP1BYU5_9BRYO</name>
<feature type="region of interest" description="Disordered" evidence="1">
    <location>
        <begin position="101"/>
        <end position="127"/>
    </location>
</feature>
<keyword evidence="3" id="KW-1185">Reference proteome</keyword>
<evidence type="ECO:0000313" key="3">
    <source>
        <dbReference type="Proteomes" id="UP001497522"/>
    </source>
</evidence>
<sequence>MEMQPARREVETWSVAQNECLVHGWFKDLSDPVVGSFFDADLKHDRCAQEALRSFIHKRQPQLGALMFSVLGSSEEVVLLRWREDDIYTWVLEYCKQHCTNGGRRKRAPLREIPSSKQKKPKKQHDGLGFRAKEDEELLDLCRNGEFNLQLWGLKKQTTTLGTELAARDRCCSLLKGLLGEKDTQSSSFFMDDKNVQLFGHGLPVEVFRNHEVQVKTVLEGSVIHMPTSYMSLHATQFFMPADDYHDEFSDKPKLQSSDEEDGGQEPISSSDTLVPDLLENEQGVVQDGFESLSNHGCQVVPEICFIEVVDLIWEWEKFCFYVFLFAGSW</sequence>
<reference evidence="2" key="1">
    <citation type="submission" date="2024-03" db="EMBL/GenBank/DDBJ databases">
        <authorList>
            <consortium name="ELIXIR-Norway"/>
            <consortium name="Elixir Norway"/>
        </authorList>
    </citation>
    <scope>NUCLEOTIDE SEQUENCE</scope>
</reference>
<gene>
    <name evidence="2" type="ORF">CSSPJE1EN2_LOCUS22995</name>
</gene>
<protein>
    <submittedName>
        <fullName evidence="2">Uncharacterized protein</fullName>
    </submittedName>
</protein>
<evidence type="ECO:0000256" key="1">
    <source>
        <dbReference type="SAM" id="MobiDB-lite"/>
    </source>
</evidence>
<dbReference type="Proteomes" id="UP001497522">
    <property type="component" value="Chromosome 8"/>
</dbReference>